<sequence>MKVRTPIKVRYQETDQMSVVYHANYLVWFEIGRTSFIEELGFEYQQMEKDGVVSPVIHADVHFIKPVRYGEEVFVDTWLESYNGIRTTYGYSIKKADDTEAVKGTTDHVIVQKDTFRPLSLKRKFPDWHQAYLKALESGVE</sequence>
<protein>
    <submittedName>
        <fullName evidence="3">Acyl-CoA thioesterase</fullName>
        <ecNumber evidence="3">3.1.2.-</ecNumber>
    </submittedName>
</protein>
<evidence type="ECO:0000256" key="2">
    <source>
        <dbReference type="ARBA" id="ARBA00022801"/>
    </source>
</evidence>
<comment type="caution">
    <text evidence="3">The sequence shown here is derived from an EMBL/GenBank/DDBJ whole genome shotgun (WGS) entry which is preliminary data.</text>
</comment>
<evidence type="ECO:0000313" key="3">
    <source>
        <dbReference type="EMBL" id="MFC4387551.1"/>
    </source>
</evidence>
<reference evidence="4" key="1">
    <citation type="journal article" date="2019" name="Int. J. Syst. Evol. Microbiol.">
        <title>The Global Catalogue of Microorganisms (GCM) 10K type strain sequencing project: providing services to taxonomists for standard genome sequencing and annotation.</title>
        <authorList>
            <consortium name="The Broad Institute Genomics Platform"/>
            <consortium name="The Broad Institute Genome Sequencing Center for Infectious Disease"/>
            <person name="Wu L."/>
            <person name="Ma J."/>
        </authorList>
    </citation>
    <scope>NUCLEOTIDE SEQUENCE [LARGE SCALE GENOMIC DNA]</scope>
    <source>
        <strain evidence="4">KACC 14058</strain>
    </source>
</reference>
<dbReference type="CDD" id="cd00586">
    <property type="entry name" value="4HBT"/>
    <property type="match status" value="1"/>
</dbReference>
<dbReference type="PIRSF" id="PIRSF003230">
    <property type="entry name" value="YbgC"/>
    <property type="match status" value="1"/>
</dbReference>
<dbReference type="InterPro" id="IPR006684">
    <property type="entry name" value="YbgC/YbaW"/>
</dbReference>
<gene>
    <name evidence="3" type="ORF">ACFOZ1_06955</name>
</gene>
<dbReference type="NCBIfam" id="TIGR00051">
    <property type="entry name" value="YbgC/FadM family acyl-CoA thioesterase"/>
    <property type="match status" value="1"/>
</dbReference>
<dbReference type="InterPro" id="IPR050563">
    <property type="entry name" value="4-hydroxybenzoyl-CoA_TE"/>
</dbReference>
<dbReference type="SUPFAM" id="SSF54637">
    <property type="entry name" value="Thioesterase/thiol ester dehydrase-isomerase"/>
    <property type="match status" value="1"/>
</dbReference>
<dbReference type="GO" id="GO:0016787">
    <property type="term" value="F:hydrolase activity"/>
    <property type="evidence" value="ECO:0007669"/>
    <property type="project" value="UniProtKB-KW"/>
</dbReference>
<dbReference type="Pfam" id="PF13279">
    <property type="entry name" value="4HBT_2"/>
    <property type="match status" value="1"/>
</dbReference>
<dbReference type="Proteomes" id="UP001595880">
    <property type="component" value="Unassembled WGS sequence"/>
</dbReference>
<dbReference type="EC" id="3.1.2.-" evidence="3"/>
<comment type="similarity">
    <text evidence="1">Belongs to the 4-hydroxybenzoyl-CoA thioesterase family.</text>
</comment>
<accession>A0ABV8VWT7</accession>
<evidence type="ECO:0000256" key="1">
    <source>
        <dbReference type="ARBA" id="ARBA00005953"/>
    </source>
</evidence>
<dbReference type="PANTHER" id="PTHR31793:SF27">
    <property type="entry name" value="NOVEL THIOESTERASE SUPERFAMILY DOMAIN AND SAPOSIN A-TYPE DOMAIN CONTAINING PROTEIN (0610012H03RIK)"/>
    <property type="match status" value="1"/>
</dbReference>
<organism evidence="3 4">
    <name type="scientific">Gracilibacillus marinus</name>
    <dbReference type="NCBI Taxonomy" id="630535"/>
    <lineage>
        <taxon>Bacteria</taxon>
        <taxon>Bacillati</taxon>
        <taxon>Bacillota</taxon>
        <taxon>Bacilli</taxon>
        <taxon>Bacillales</taxon>
        <taxon>Bacillaceae</taxon>
        <taxon>Gracilibacillus</taxon>
    </lineage>
</organism>
<dbReference type="Gene3D" id="3.10.129.10">
    <property type="entry name" value="Hotdog Thioesterase"/>
    <property type="match status" value="1"/>
</dbReference>
<dbReference type="InterPro" id="IPR029069">
    <property type="entry name" value="HotDog_dom_sf"/>
</dbReference>
<dbReference type="RefSeq" id="WP_390197542.1">
    <property type="nucleotide sequence ID" value="NZ_JBHSDV010000001.1"/>
</dbReference>
<dbReference type="PANTHER" id="PTHR31793">
    <property type="entry name" value="4-HYDROXYBENZOYL-COA THIOESTERASE FAMILY MEMBER"/>
    <property type="match status" value="1"/>
</dbReference>
<evidence type="ECO:0000313" key="4">
    <source>
        <dbReference type="Proteomes" id="UP001595880"/>
    </source>
</evidence>
<proteinExistence type="inferred from homology"/>
<dbReference type="EMBL" id="JBHSDV010000001">
    <property type="protein sequence ID" value="MFC4387551.1"/>
    <property type="molecule type" value="Genomic_DNA"/>
</dbReference>
<keyword evidence="2 3" id="KW-0378">Hydrolase</keyword>
<keyword evidence="4" id="KW-1185">Reference proteome</keyword>
<name>A0ABV8VWT7_9BACI</name>